<feature type="transmembrane region" description="Helical" evidence="2">
    <location>
        <begin position="268"/>
        <end position="288"/>
    </location>
</feature>
<feature type="region of interest" description="Disordered" evidence="1">
    <location>
        <begin position="391"/>
        <end position="420"/>
    </location>
</feature>
<evidence type="ECO:0000256" key="2">
    <source>
        <dbReference type="SAM" id="Phobius"/>
    </source>
</evidence>
<evidence type="ECO:0000256" key="1">
    <source>
        <dbReference type="SAM" id="MobiDB-lite"/>
    </source>
</evidence>
<name>A0A835YTM1_9STRA</name>
<feature type="compositionally biased region" description="Basic and acidic residues" evidence="1">
    <location>
        <begin position="19"/>
        <end position="31"/>
    </location>
</feature>
<evidence type="ECO:0000313" key="3">
    <source>
        <dbReference type="EMBL" id="KAG5180839.1"/>
    </source>
</evidence>
<evidence type="ECO:0000313" key="4">
    <source>
        <dbReference type="Proteomes" id="UP000664859"/>
    </source>
</evidence>
<keyword evidence="4" id="KW-1185">Reference proteome</keyword>
<comment type="caution">
    <text evidence="3">The sequence shown here is derived from an EMBL/GenBank/DDBJ whole genome shotgun (WGS) entry which is preliminary data.</text>
</comment>
<protein>
    <recommendedName>
        <fullName evidence="5">Transmembrane protein</fullName>
    </recommendedName>
</protein>
<organism evidence="3 4">
    <name type="scientific">Tribonema minus</name>
    <dbReference type="NCBI Taxonomy" id="303371"/>
    <lineage>
        <taxon>Eukaryota</taxon>
        <taxon>Sar</taxon>
        <taxon>Stramenopiles</taxon>
        <taxon>Ochrophyta</taxon>
        <taxon>PX clade</taxon>
        <taxon>Xanthophyceae</taxon>
        <taxon>Tribonematales</taxon>
        <taxon>Tribonemataceae</taxon>
        <taxon>Tribonema</taxon>
    </lineage>
</organism>
<sequence>MFFSNNGARRKSPAAHARRSLDMGHEEWSDDGRDDDVNVFSNNNAMFTMPEEVPLGQQRELQHRESVHNEFHVPSPTYEASHEFFDMKEKRPDEWMGVKDTIGLKFLGWMAALHVLGFGAGAAYLSSAFHDQLDWSTSCWGVWNEMQDTTPSGLALVSFDTQLGWKGYGKDGKFGSLSDLSSKTSIAGMMSAFMATFTVLFALVFGVWMLVIIFKSEQGRRQAEQRAYEQSVEGFKEEDPEHETRCTTGCHGIEVAVRSHFLLKIMGYWMVFAGLWLLVIGILAYYSAVMTEFSAAIVAIISTWGAQVKCEYPGTSPNYGFFAIGIAVMVQLGGGGLVIMRVLAAARELAEACALWERDQSEIAALSGDGKAKRKGPVDKKLVEALASANFPTPPVSARRSPKRAAVGNEDWGNHGGSRL</sequence>
<feature type="transmembrane region" description="Helical" evidence="2">
    <location>
        <begin position="186"/>
        <end position="214"/>
    </location>
</feature>
<evidence type="ECO:0008006" key="5">
    <source>
        <dbReference type="Google" id="ProtNLM"/>
    </source>
</evidence>
<keyword evidence="2" id="KW-0472">Membrane</keyword>
<gene>
    <name evidence="3" type="ORF">JKP88DRAFT_323186</name>
</gene>
<feature type="transmembrane region" description="Helical" evidence="2">
    <location>
        <begin position="106"/>
        <end position="125"/>
    </location>
</feature>
<proteinExistence type="predicted"/>
<feature type="region of interest" description="Disordered" evidence="1">
    <location>
        <begin position="1"/>
        <end position="34"/>
    </location>
</feature>
<reference evidence="3" key="1">
    <citation type="submission" date="2021-02" db="EMBL/GenBank/DDBJ databases">
        <title>First Annotated Genome of the Yellow-green Alga Tribonema minus.</title>
        <authorList>
            <person name="Mahan K.M."/>
        </authorList>
    </citation>
    <scope>NUCLEOTIDE SEQUENCE</scope>
    <source>
        <strain evidence="3">UTEX B ZZ1240</strain>
    </source>
</reference>
<feature type="compositionally biased region" description="Basic residues" evidence="1">
    <location>
        <begin position="8"/>
        <end position="18"/>
    </location>
</feature>
<dbReference type="EMBL" id="JAFCMP010000357">
    <property type="protein sequence ID" value="KAG5180839.1"/>
    <property type="molecule type" value="Genomic_DNA"/>
</dbReference>
<dbReference type="Proteomes" id="UP000664859">
    <property type="component" value="Unassembled WGS sequence"/>
</dbReference>
<dbReference type="AlphaFoldDB" id="A0A835YTM1"/>
<accession>A0A835YTM1</accession>
<keyword evidence="2" id="KW-0812">Transmembrane</keyword>
<feature type="transmembrane region" description="Helical" evidence="2">
    <location>
        <begin position="319"/>
        <end position="339"/>
    </location>
</feature>
<keyword evidence="2" id="KW-1133">Transmembrane helix</keyword>